<dbReference type="VEuPathDB" id="FungiDB:MCYG_08046"/>
<evidence type="ECO:0000313" key="1">
    <source>
        <dbReference type="EMBL" id="EEQ35227.1"/>
    </source>
</evidence>
<protein>
    <submittedName>
        <fullName evidence="1">Uncharacterized protein</fullName>
    </submittedName>
</protein>
<dbReference type="AlphaFoldDB" id="C5FZC4"/>
<proteinExistence type="predicted"/>
<evidence type="ECO:0000313" key="2">
    <source>
        <dbReference type="Proteomes" id="UP000002035"/>
    </source>
</evidence>
<keyword evidence="2" id="KW-1185">Reference proteome</keyword>
<name>C5FZC4_ARTOC</name>
<reference evidence="2" key="1">
    <citation type="journal article" date="2012" name="MBio">
        <title>Comparative genome analysis of Trichophyton rubrum and related dermatophytes reveals candidate genes involved in infection.</title>
        <authorList>
            <person name="Martinez D.A."/>
            <person name="Oliver B.G."/>
            <person name="Graeser Y."/>
            <person name="Goldberg J.M."/>
            <person name="Li W."/>
            <person name="Martinez-Rossi N.M."/>
            <person name="Monod M."/>
            <person name="Shelest E."/>
            <person name="Barton R.C."/>
            <person name="Birch E."/>
            <person name="Brakhage A.A."/>
            <person name="Chen Z."/>
            <person name="Gurr S.J."/>
            <person name="Heiman D."/>
            <person name="Heitman J."/>
            <person name="Kosti I."/>
            <person name="Rossi A."/>
            <person name="Saif S."/>
            <person name="Samalova M."/>
            <person name="Saunders C.W."/>
            <person name="Shea T."/>
            <person name="Summerbell R.C."/>
            <person name="Xu J."/>
            <person name="Young S."/>
            <person name="Zeng Q."/>
            <person name="Birren B.W."/>
            <person name="Cuomo C.A."/>
            <person name="White T.C."/>
        </authorList>
    </citation>
    <scope>NUCLEOTIDE SEQUENCE [LARGE SCALE GENOMIC DNA]</scope>
    <source>
        <strain evidence="2">ATCC MYA-4605 / CBS 113480</strain>
    </source>
</reference>
<gene>
    <name evidence="1" type="ORF">MCYG_08046</name>
</gene>
<organism evidence="1 2">
    <name type="scientific">Arthroderma otae (strain ATCC MYA-4605 / CBS 113480)</name>
    <name type="common">Microsporum canis</name>
    <dbReference type="NCBI Taxonomy" id="554155"/>
    <lineage>
        <taxon>Eukaryota</taxon>
        <taxon>Fungi</taxon>
        <taxon>Dikarya</taxon>
        <taxon>Ascomycota</taxon>
        <taxon>Pezizomycotina</taxon>
        <taxon>Eurotiomycetes</taxon>
        <taxon>Eurotiomycetidae</taxon>
        <taxon>Onygenales</taxon>
        <taxon>Arthrodermataceae</taxon>
        <taxon>Microsporum</taxon>
    </lineage>
</organism>
<sequence length="130" mass="13998">MFAKRSAAITIVSIHTWLISKGRILRPRTSRLRNKKKGLSEALSCHLSNKGNGQLIDAGEHSYGHIQELRFNGETAILAPGQLYHSHIVIAVMGALAAECQSAALVGARIADRSKSKAIQLASRVDVEGS</sequence>
<dbReference type="Proteomes" id="UP000002035">
    <property type="component" value="Unassembled WGS sequence"/>
</dbReference>
<dbReference type="EMBL" id="DS995708">
    <property type="protein sequence ID" value="EEQ35227.1"/>
    <property type="molecule type" value="Genomic_DNA"/>
</dbReference>
<dbReference type="HOGENOM" id="CLU_1937659_0_0_1"/>
<accession>C5FZC4</accession>
<dbReference type="GeneID" id="9226273"/>
<dbReference type="RefSeq" id="XP_002842963.1">
    <property type="nucleotide sequence ID" value="XM_002842917.1"/>
</dbReference>